<evidence type="ECO:0000256" key="4">
    <source>
        <dbReference type="ARBA" id="ARBA00022840"/>
    </source>
</evidence>
<reference evidence="6" key="1">
    <citation type="submission" date="2022-10" db="EMBL/GenBank/DDBJ databases">
        <title>Characterization and whole genome sequencing of a new Roseateles species, isolated from fresh water.</title>
        <authorList>
            <person name="Guliayeva D.Y."/>
            <person name="Akhremchuk A.E."/>
            <person name="Sikolenko M.A."/>
            <person name="Valentovich L.N."/>
            <person name="Sidarenka A.V."/>
        </authorList>
    </citation>
    <scope>NUCLEOTIDE SEQUENCE</scope>
    <source>
        <strain evidence="6">BIM B-1768</strain>
    </source>
</reference>
<evidence type="ECO:0000313" key="7">
    <source>
        <dbReference type="Proteomes" id="UP001064933"/>
    </source>
</evidence>
<dbReference type="InterPro" id="IPR027417">
    <property type="entry name" value="P-loop_NTPase"/>
</dbReference>
<keyword evidence="3" id="KW-0547">Nucleotide-binding</keyword>
<dbReference type="Proteomes" id="UP001064933">
    <property type="component" value="Chromosome"/>
</dbReference>
<evidence type="ECO:0000313" key="6">
    <source>
        <dbReference type="EMBL" id="UXH78248.1"/>
    </source>
</evidence>
<dbReference type="CDD" id="cd03230">
    <property type="entry name" value="ABC_DR_subfamily_A"/>
    <property type="match status" value="1"/>
</dbReference>
<dbReference type="RefSeq" id="WP_261758028.1">
    <property type="nucleotide sequence ID" value="NZ_CP104562.2"/>
</dbReference>
<dbReference type="PROSITE" id="PS00211">
    <property type="entry name" value="ABC_TRANSPORTER_1"/>
    <property type="match status" value="1"/>
</dbReference>
<keyword evidence="2" id="KW-1003">Cell membrane</keyword>
<evidence type="ECO:0000256" key="3">
    <source>
        <dbReference type="ARBA" id="ARBA00022741"/>
    </source>
</evidence>
<evidence type="ECO:0000256" key="1">
    <source>
        <dbReference type="ARBA" id="ARBA00022448"/>
    </source>
</evidence>
<dbReference type="EMBL" id="CP104562">
    <property type="protein sequence ID" value="UXH78248.1"/>
    <property type="molecule type" value="Genomic_DNA"/>
</dbReference>
<dbReference type="PANTHER" id="PTHR42939:SF1">
    <property type="entry name" value="ABC TRANSPORTER ATP-BINDING PROTEIN ALBC-RELATED"/>
    <property type="match status" value="1"/>
</dbReference>
<dbReference type="InterPro" id="IPR017871">
    <property type="entry name" value="ABC_transporter-like_CS"/>
</dbReference>
<dbReference type="PROSITE" id="PS50893">
    <property type="entry name" value="ABC_TRANSPORTER_2"/>
    <property type="match status" value="1"/>
</dbReference>
<organism evidence="6 7">
    <name type="scientific">Roseateles amylovorans</name>
    <dbReference type="NCBI Taxonomy" id="2978473"/>
    <lineage>
        <taxon>Bacteria</taxon>
        <taxon>Pseudomonadati</taxon>
        <taxon>Pseudomonadota</taxon>
        <taxon>Betaproteobacteria</taxon>
        <taxon>Burkholderiales</taxon>
        <taxon>Sphaerotilaceae</taxon>
        <taxon>Roseateles</taxon>
    </lineage>
</organism>
<keyword evidence="7" id="KW-1185">Reference proteome</keyword>
<gene>
    <name evidence="6" type="ORF">N4261_25415</name>
</gene>
<dbReference type="SMART" id="SM00382">
    <property type="entry name" value="AAA"/>
    <property type="match status" value="1"/>
</dbReference>
<dbReference type="InterPro" id="IPR003439">
    <property type="entry name" value="ABC_transporter-like_ATP-bd"/>
</dbReference>
<evidence type="ECO:0000259" key="5">
    <source>
        <dbReference type="PROSITE" id="PS50893"/>
    </source>
</evidence>
<keyword evidence="4 6" id="KW-0067">ATP-binding</keyword>
<dbReference type="SUPFAM" id="SSF52540">
    <property type="entry name" value="P-loop containing nucleoside triphosphate hydrolases"/>
    <property type="match status" value="1"/>
</dbReference>
<sequence>MTQTLALETAPQDVGTPTLGALPVRASGLYLHFDGQPAVLDGLDWTLQPGQVVGLLGRNGAGKTTLLETLLGLREPQRGKVQLFGQPALSPDDALRARLGYVPQQSDLFDEFTADQLLRYFRSFYPTWNESKVEGLLSRWDLPRHRAIGKMSQGQQQRLSIVRALAHDPDLLVLDEPVASLDPAGRRDFLRELVEQVLDRGTTVLFSTHILSDLERVAFNIAFLSGGRIALQAPQDELSEQVRLLIGDETALKAFVDTHRGQVLRRRAPGDKTGVQTALQSRWLVRFAGDSMPASDAQVRCETLGLEDLFVELTQ</sequence>
<keyword evidence="2" id="KW-0472">Membrane</keyword>
<proteinExistence type="predicted"/>
<dbReference type="InterPro" id="IPR051782">
    <property type="entry name" value="ABC_Transporter_VariousFunc"/>
</dbReference>
<dbReference type="Gene3D" id="3.40.50.300">
    <property type="entry name" value="P-loop containing nucleotide triphosphate hydrolases"/>
    <property type="match status" value="1"/>
</dbReference>
<protein>
    <submittedName>
        <fullName evidence="6">ABC transporter ATP-binding protein</fullName>
    </submittedName>
</protein>
<dbReference type="Pfam" id="PF00005">
    <property type="entry name" value="ABC_tran"/>
    <property type="match status" value="1"/>
</dbReference>
<dbReference type="PANTHER" id="PTHR42939">
    <property type="entry name" value="ABC TRANSPORTER ATP-BINDING PROTEIN ALBC-RELATED"/>
    <property type="match status" value="1"/>
</dbReference>
<dbReference type="GO" id="GO:0005524">
    <property type="term" value="F:ATP binding"/>
    <property type="evidence" value="ECO:0007669"/>
    <property type="project" value="UniProtKB-KW"/>
</dbReference>
<name>A0ABY6AZA8_9BURK</name>
<accession>A0ABY6AZA8</accession>
<keyword evidence="1" id="KW-0813">Transport</keyword>
<evidence type="ECO:0000256" key="2">
    <source>
        <dbReference type="ARBA" id="ARBA00022475"/>
    </source>
</evidence>
<dbReference type="InterPro" id="IPR003593">
    <property type="entry name" value="AAA+_ATPase"/>
</dbReference>
<feature type="domain" description="ABC transporter" evidence="5">
    <location>
        <begin position="24"/>
        <end position="251"/>
    </location>
</feature>